<dbReference type="Proteomes" id="UP001140502">
    <property type="component" value="Unassembled WGS sequence"/>
</dbReference>
<organism evidence="2 3">
    <name type="scientific">Fusarium piperis</name>
    <dbReference type="NCBI Taxonomy" id="1435070"/>
    <lineage>
        <taxon>Eukaryota</taxon>
        <taxon>Fungi</taxon>
        <taxon>Dikarya</taxon>
        <taxon>Ascomycota</taxon>
        <taxon>Pezizomycotina</taxon>
        <taxon>Sordariomycetes</taxon>
        <taxon>Hypocreomycetidae</taxon>
        <taxon>Hypocreales</taxon>
        <taxon>Nectriaceae</taxon>
        <taxon>Fusarium</taxon>
        <taxon>Fusarium solani species complex</taxon>
    </lineage>
</organism>
<feature type="region of interest" description="Disordered" evidence="1">
    <location>
        <begin position="1"/>
        <end position="32"/>
    </location>
</feature>
<proteinExistence type="predicted"/>
<feature type="compositionally biased region" description="Polar residues" evidence="1">
    <location>
        <begin position="18"/>
        <end position="32"/>
    </location>
</feature>
<protein>
    <submittedName>
        <fullName evidence="2">Uncharacterized protein</fullName>
    </submittedName>
</protein>
<accession>A0A9W8TA60</accession>
<comment type="caution">
    <text evidence="2">The sequence shown here is derived from an EMBL/GenBank/DDBJ whole genome shotgun (WGS) entry which is preliminary data.</text>
</comment>
<keyword evidence="3" id="KW-1185">Reference proteome</keyword>
<evidence type="ECO:0000256" key="1">
    <source>
        <dbReference type="SAM" id="MobiDB-lite"/>
    </source>
</evidence>
<reference evidence="2" key="1">
    <citation type="submission" date="2022-10" db="EMBL/GenBank/DDBJ databases">
        <title>Tapping the CABI collections for fungal endophytes: first genome assemblies for Collariella, Neodidymelliopsis, Ascochyta clinopodiicola, Didymella pomorum, Didymosphaeria variabile, Neocosmospora piperis and Neocucurbitaria cava.</title>
        <authorList>
            <person name="Hill R."/>
        </authorList>
    </citation>
    <scope>NUCLEOTIDE SEQUENCE</scope>
    <source>
        <strain evidence="2">IMI 366586</strain>
    </source>
</reference>
<evidence type="ECO:0000313" key="2">
    <source>
        <dbReference type="EMBL" id="KAJ4307923.1"/>
    </source>
</evidence>
<dbReference type="AlphaFoldDB" id="A0A9W8TA60"/>
<gene>
    <name evidence="2" type="ORF">N0V84_012410</name>
</gene>
<sequence>MSDASESVYDVPMDDSDSYNMTSSGIPTKTKQSGRTCIGGCNGSICNGMMPLDTVLVPGPGMWPDCMMDWRTSPTSNCVVSNDNMEVVVMDTLCDSEIESLLCIDGSMTDVTAFKATGRGSRRTLTYLNTMTSVITHSYARDAQMKSAYRRDAVRF</sequence>
<name>A0A9W8TA60_9HYPO</name>
<dbReference type="EMBL" id="JAPEUR010000605">
    <property type="protein sequence ID" value="KAJ4307923.1"/>
    <property type="molecule type" value="Genomic_DNA"/>
</dbReference>
<evidence type="ECO:0000313" key="3">
    <source>
        <dbReference type="Proteomes" id="UP001140502"/>
    </source>
</evidence>